<protein>
    <submittedName>
        <fullName evidence="11">CMP-N-acetylneuraminate-beta-galactosamide-alpha-2,3-sialyltransferase 1</fullName>
    </submittedName>
</protein>
<dbReference type="EMBL" id="GDJX01024132">
    <property type="protein sequence ID" value="JAT43804.1"/>
    <property type="molecule type" value="Transcribed_RNA"/>
</dbReference>
<evidence type="ECO:0000256" key="4">
    <source>
        <dbReference type="ARBA" id="ARBA00022679"/>
    </source>
</evidence>
<dbReference type="InterPro" id="IPR001675">
    <property type="entry name" value="Glyco_trans_29"/>
</dbReference>
<dbReference type="AlphaFoldDB" id="A0A1D1XN40"/>
<evidence type="ECO:0000256" key="3">
    <source>
        <dbReference type="ARBA" id="ARBA00022676"/>
    </source>
</evidence>
<dbReference type="GO" id="GO:0000139">
    <property type="term" value="C:Golgi membrane"/>
    <property type="evidence" value="ECO:0007669"/>
    <property type="project" value="UniProtKB-SubCell"/>
</dbReference>
<evidence type="ECO:0000256" key="8">
    <source>
        <dbReference type="ARBA" id="ARBA00023034"/>
    </source>
</evidence>
<evidence type="ECO:0000256" key="1">
    <source>
        <dbReference type="ARBA" id="ARBA00004323"/>
    </source>
</evidence>
<evidence type="ECO:0000256" key="6">
    <source>
        <dbReference type="ARBA" id="ARBA00022968"/>
    </source>
</evidence>
<organism evidence="11">
    <name type="scientific">Anthurium amnicola</name>
    <dbReference type="NCBI Taxonomy" id="1678845"/>
    <lineage>
        <taxon>Eukaryota</taxon>
        <taxon>Viridiplantae</taxon>
        <taxon>Streptophyta</taxon>
        <taxon>Embryophyta</taxon>
        <taxon>Tracheophyta</taxon>
        <taxon>Spermatophyta</taxon>
        <taxon>Magnoliopsida</taxon>
        <taxon>Liliopsida</taxon>
        <taxon>Araceae</taxon>
        <taxon>Pothoideae</taxon>
        <taxon>Potheae</taxon>
        <taxon>Anthurium</taxon>
    </lineage>
</organism>
<comment type="similarity">
    <text evidence="2">Belongs to the glycosyltransferase 29 family.</text>
</comment>
<dbReference type="InterPro" id="IPR038578">
    <property type="entry name" value="GT29-like_sf"/>
</dbReference>
<name>A0A1D1XN40_9ARAE</name>
<evidence type="ECO:0000256" key="7">
    <source>
        <dbReference type="ARBA" id="ARBA00022989"/>
    </source>
</evidence>
<keyword evidence="6" id="KW-0735">Signal-anchor</keyword>
<keyword evidence="4 11" id="KW-0808">Transferase</keyword>
<dbReference type="Gene3D" id="3.90.1480.20">
    <property type="entry name" value="Glycosyl transferase family 29"/>
    <property type="match status" value="1"/>
</dbReference>
<accession>A0A1D1XN40</accession>
<dbReference type="PANTHER" id="PTHR46779:SF1">
    <property type="entry name" value="BETA-1,6-GALACTOSYLTRANSFERASE GALT29A"/>
    <property type="match status" value="1"/>
</dbReference>
<reference evidence="11" key="1">
    <citation type="submission" date="2015-07" db="EMBL/GenBank/DDBJ databases">
        <title>Transcriptome Assembly of Anthurium amnicola.</title>
        <authorList>
            <person name="Suzuki J."/>
        </authorList>
    </citation>
    <scope>NUCLEOTIDE SEQUENCE</scope>
</reference>
<proteinExistence type="inferred from homology"/>
<dbReference type="PANTHER" id="PTHR46779">
    <property type="entry name" value="BETA-1,6-GALACTOSYLTRANSFERASE GALT29A"/>
    <property type="match status" value="1"/>
</dbReference>
<sequence length="402" mass="44730">MKHRDCSSDPAAPMKYARRLRAGLLLVLFVAVGTVLSCCTAVPRADVAAYFQTRPQLPELPPAAAMASSNMMRLASVDVGGEDLRKQAEVLVDGRSTAGDPRYSPFSSWRRFHRHDDRRYRRLEPRDIPGPLLRRVILDWLRRRRSHPDVMPGLLDAVKRPLDLHHAGAGDPPLTRPYGSCAVVGNSGILLKNPHGDTIDRHDLVIRLNNARTVGYERSVGSKTGLAFINSNILHLCARRPSCSCHPYGEDVPIAMYICQAGHFMDLAACNASHRAPLLVTDPRLDLLCARIVKYYSLARFVEGTGKPPEEWGAAHDAVEFHYSSGMQAVMLALGICERVGIFGFGKSAEAKHHYHTNQHAELSLHDYDAEYALYRDLTLRPQVIPFLVESGFRVPPVTVYD</sequence>
<dbReference type="GO" id="GO:0008373">
    <property type="term" value="F:sialyltransferase activity"/>
    <property type="evidence" value="ECO:0007669"/>
    <property type="project" value="InterPro"/>
</dbReference>
<gene>
    <name evidence="11" type="primary">ST3GAL1_0</name>
    <name evidence="11" type="ORF">g.102073</name>
</gene>
<keyword evidence="9" id="KW-0472">Membrane</keyword>
<evidence type="ECO:0000256" key="10">
    <source>
        <dbReference type="ARBA" id="ARBA00023180"/>
    </source>
</evidence>
<keyword evidence="8" id="KW-0333">Golgi apparatus</keyword>
<keyword evidence="3 11" id="KW-0328">Glycosyltransferase</keyword>
<keyword evidence="5" id="KW-0812">Transmembrane</keyword>
<evidence type="ECO:0000313" key="11">
    <source>
        <dbReference type="EMBL" id="JAT43804.1"/>
    </source>
</evidence>
<evidence type="ECO:0000256" key="5">
    <source>
        <dbReference type="ARBA" id="ARBA00022692"/>
    </source>
</evidence>
<evidence type="ECO:0000256" key="2">
    <source>
        <dbReference type="ARBA" id="ARBA00006003"/>
    </source>
</evidence>
<dbReference type="Pfam" id="PF00777">
    <property type="entry name" value="Glyco_transf_29"/>
    <property type="match status" value="2"/>
</dbReference>
<dbReference type="CDD" id="cd19952">
    <property type="entry name" value="GT29"/>
    <property type="match status" value="1"/>
</dbReference>
<keyword evidence="7" id="KW-1133">Transmembrane helix</keyword>
<keyword evidence="10" id="KW-0325">Glycoprotein</keyword>
<comment type="subcellular location">
    <subcellularLocation>
        <location evidence="1">Golgi apparatus membrane</location>
        <topology evidence="1">Single-pass type II membrane protein</topology>
    </subcellularLocation>
</comment>
<evidence type="ECO:0000256" key="9">
    <source>
        <dbReference type="ARBA" id="ARBA00023136"/>
    </source>
</evidence>